<keyword evidence="4 6" id="KW-1133">Transmembrane helix</keyword>
<dbReference type="GeneID" id="97240573"/>
<feature type="domain" description="EamA" evidence="7">
    <location>
        <begin position="18"/>
        <end position="138"/>
    </location>
</feature>
<feature type="transmembrane region" description="Helical" evidence="6">
    <location>
        <begin position="124"/>
        <end position="142"/>
    </location>
</feature>
<name>A0A162LRY3_9PROT</name>
<feature type="transmembrane region" description="Helical" evidence="6">
    <location>
        <begin position="148"/>
        <end position="168"/>
    </location>
</feature>
<dbReference type="Proteomes" id="UP000075787">
    <property type="component" value="Unassembled WGS sequence"/>
</dbReference>
<feature type="transmembrane region" description="Helical" evidence="6">
    <location>
        <begin position="38"/>
        <end position="56"/>
    </location>
</feature>
<gene>
    <name evidence="8" type="ORF">AUP44_21870</name>
</gene>
<dbReference type="InterPro" id="IPR000620">
    <property type="entry name" value="EamA_dom"/>
</dbReference>
<dbReference type="AlphaFoldDB" id="A0A162LRY3"/>
<feature type="transmembrane region" description="Helical" evidence="6">
    <location>
        <begin position="177"/>
        <end position="195"/>
    </location>
</feature>
<protein>
    <submittedName>
        <fullName evidence="8">Multidrug DMT transporter permease</fullName>
    </submittedName>
</protein>
<feature type="transmembrane region" description="Helical" evidence="6">
    <location>
        <begin position="264"/>
        <end position="282"/>
    </location>
</feature>
<feature type="transmembrane region" description="Helical" evidence="6">
    <location>
        <begin position="68"/>
        <end position="90"/>
    </location>
</feature>
<evidence type="ECO:0000256" key="4">
    <source>
        <dbReference type="ARBA" id="ARBA00022989"/>
    </source>
</evidence>
<feature type="transmembrane region" description="Helical" evidence="6">
    <location>
        <begin position="207"/>
        <end position="227"/>
    </location>
</feature>
<dbReference type="SUPFAM" id="SSF103481">
    <property type="entry name" value="Multidrug resistance efflux transporter EmrE"/>
    <property type="match status" value="2"/>
</dbReference>
<comment type="subcellular location">
    <subcellularLocation>
        <location evidence="1">Membrane</location>
        <topology evidence="1">Multi-pass membrane protein</topology>
    </subcellularLocation>
</comment>
<evidence type="ECO:0000256" key="1">
    <source>
        <dbReference type="ARBA" id="ARBA00004141"/>
    </source>
</evidence>
<dbReference type="RefSeq" id="WP_062761839.1">
    <property type="nucleotide sequence ID" value="NZ_CP121045.1"/>
</dbReference>
<dbReference type="PANTHER" id="PTHR32322:SF2">
    <property type="entry name" value="EAMA DOMAIN-CONTAINING PROTEIN"/>
    <property type="match status" value="1"/>
</dbReference>
<keyword evidence="5 6" id="KW-0472">Membrane</keyword>
<dbReference type="InterPro" id="IPR037185">
    <property type="entry name" value="EmrE-like"/>
</dbReference>
<dbReference type="GO" id="GO:0016020">
    <property type="term" value="C:membrane"/>
    <property type="evidence" value="ECO:0007669"/>
    <property type="project" value="UniProtKB-SubCell"/>
</dbReference>
<comment type="caution">
    <text evidence="8">The sequence shown here is derived from an EMBL/GenBank/DDBJ whole genome shotgun (WGS) entry which is preliminary data.</text>
</comment>
<accession>A0A162LRY3</accession>
<dbReference type="OrthoDB" id="9809509at2"/>
<evidence type="ECO:0000256" key="5">
    <source>
        <dbReference type="ARBA" id="ARBA00023136"/>
    </source>
</evidence>
<feature type="domain" description="EamA" evidence="7">
    <location>
        <begin position="151"/>
        <end position="281"/>
    </location>
</feature>
<dbReference type="InterPro" id="IPR050638">
    <property type="entry name" value="AA-Vitamin_Transporters"/>
</dbReference>
<feature type="transmembrane region" description="Helical" evidence="6">
    <location>
        <begin position="12"/>
        <end position="32"/>
    </location>
</feature>
<evidence type="ECO:0000256" key="6">
    <source>
        <dbReference type="SAM" id="Phobius"/>
    </source>
</evidence>
<dbReference type="PANTHER" id="PTHR32322">
    <property type="entry name" value="INNER MEMBRANE TRANSPORTER"/>
    <property type="match status" value="1"/>
</dbReference>
<proteinExistence type="inferred from homology"/>
<feature type="transmembrane region" description="Helical" evidence="6">
    <location>
        <begin position="239"/>
        <end position="258"/>
    </location>
</feature>
<evidence type="ECO:0000256" key="2">
    <source>
        <dbReference type="ARBA" id="ARBA00007362"/>
    </source>
</evidence>
<organism evidence="8 9">
    <name type="scientific">Tistrella mobilis</name>
    <dbReference type="NCBI Taxonomy" id="171437"/>
    <lineage>
        <taxon>Bacteria</taxon>
        <taxon>Pseudomonadati</taxon>
        <taxon>Pseudomonadota</taxon>
        <taxon>Alphaproteobacteria</taxon>
        <taxon>Geminicoccales</taxon>
        <taxon>Geminicoccaceae</taxon>
        <taxon>Tistrella</taxon>
    </lineage>
</organism>
<evidence type="ECO:0000313" key="9">
    <source>
        <dbReference type="Proteomes" id="UP000075787"/>
    </source>
</evidence>
<evidence type="ECO:0000313" key="8">
    <source>
        <dbReference type="EMBL" id="KYO56564.1"/>
    </source>
</evidence>
<feature type="transmembrane region" description="Helical" evidence="6">
    <location>
        <begin position="96"/>
        <end position="117"/>
    </location>
</feature>
<sequence>MTGFLRAAGRFGPTAAFVCLWSSGAIFIRLGLDHASPLAFLSLRFALALLAIAVILRLQGQRWPRFRAWPRLLATGLLLVGAYAVCYMAAMDQGMTPGAVATVMGLQPVLTLVMTGGARSPRRIAGLALALAGLVAVVWQSLAAATLTPAGAALALAALISMTAGALLQKRSAIDPLAAMPVQYLAALGLCLLVLPGEAVRFDPVPAAALPLLWLALVISVGAQLLFYRLIRAGDLVNVTSLFYLVPAGTVLLDFAVFGTVPAPLALCGMAAILGGVGLVFGRGQPAAAKA</sequence>
<dbReference type="Pfam" id="PF00892">
    <property type="entry name" value="EamA"/>
    <property type="match status" value="2"/>
</dbReference>
<evidence type="ECO:0000256" key="3">
    <source>
        <dbReference type="ARBA" id="ARBA00022692"/>
    </source>
</evidence>
<comment type="similarity">
    <text evidence="2">Belongs to the EamA transporter family.</text>
</comment>
<reference evidence="8 9" key="1">
    <citation type="submission" date="2015-12" db="EMBL/GenBank/DDBJ databases">
        <title>Genome sequence of Tistrella mobilis MCCC 1A02139.</title>
        <authorList>
            <person name="Lu L."/>
            <person name="Lai Q."/>
            <person name="Shao Z."/>
            <person name="Qian P."/>
        </authorList>
    </citation>
    <scope>NUCLEOTIDE SEQUENCE [LARGE SCALE GENOMIC DNA]</scope>
    <source>
        <strain evidence="8 9">MCCC 1A02139</strain>
    </source>
</reference>
<evidence type="ECO:0000259" key="7">
    <source>
        <dbReference type="Pfam" id="PF00892"/>
    </source>
</evidence>
<dbReference type="EMBL" id="LPZR01000041">
    <property type="protein sequence ID" value="KYO56564.1"/>
    <property type="molecule type" value="Genomic_DNA"/>
</dbReference>
<keyword evidence="3 6" id="KW-0812">Transmembrane</keyword>